<comment type="subcellular location">
    <subcellularLocation>
        <location evidence="13">Cytoplasm</location>
    </subcellularLocation>
</comment>
<feature type="domain" description="Dihydrodipicolinate reductase C-terminal" evidence="15">
    <location>
        <begin position="104"/>
        <end position="237"/>
    </location>
</feature>
<evidence type="ECO:0000256" key="8">
    <source>
        <dbReference type="ARBA" id="ARBA00023154"/>
    </source>
</evidence>
<keyword evidence="17" id="KW-1185">Reference proteome</keyword>
<dbReference type="NCBIfam" id="TIGR00036">
    <property type="entry name" value="dapB"/>
    <property type="match status" value="1"/>
</dbReference>
<comment type="catalytic activity">
    <reaction evidence="12 13">
        <text>(S)-2,3,4,5-tetrahydrodipicolinate + NAD(+) + H2O = (2S,4S)-4-hydroxy-2,3,4,5-tetrahydrodipicolinate + NADH + H(+)</text>
        <dbReference type="Rhea" id="RHEA:35323"/>
        <dbReference type="ChEBI" id="CHEBI:15377"/>
        <dbReference type="ChEBI" id="CHEBI:15378"/>
        <dbReference type="ChEBI" id="CHEBI:16845"/>
        <dbReference type="ChEBI" id="CHEBI:57540"/>
        <dbReference type="ChEBI" id="CHEBI:57945"/>
        <dbReference type="ChEBI" id="CHEBI:67139"/>
        <dbReference type="EC" id="1.17.1.8"/>
    </reaction>
</comment>
<evidence type="ECO:0000256" key="7">
    <source>
        <dbReference type="ARBA" id="ARBA00023027"/>
    </source>
</evidence>
<evidence type="ECO:0000256" key="2">
    <source>
        <dbReference type="ARBA" id="ARBA00022490"/>
    </source>
</evidence>
<dbReference type="PANTHER" id="PTHR20836">
    <property type="entry name" value="DIHYDRODIPICOLINATE REDUCTASE"/>
    <property type="match status" value="1"/>
</dbReference>
<dbReference type="CDD" id="cd02274">
    <property type="entry name" value="DHDPR_N"/>
    <property type="match status" value="1"/>
</dbReference>
<dbReference type="Pfam" id="PF05173">
    <property type="entry name" value="DapB_C"/>
    <property type="match status" value="1"/>
</dbReference>
<dbReference type="InterPro" id="IPR036291">
    <property type="entry name" value="NAD(P)-bd_dom_sf"/>
</dbReference>
<organism evidence="16 17">
    <name type="scientific">Campylobacter canadensis</name>
    <dbReference type="NCBI Taxonomy" id="449520"/>
    <lineage>
        <taxon>Bacteria</taxon>
        <taxon>Pseudomonadati</taxon>
        <taxon>Campylobacterota</taxon>
        <taxon>Epsilonproteobacteria</taxon>
        <taxon>Campylobacterales</taxon>
        <taxon>Campylobacteraceae</taxon>
        <taxon>Campylobacter</taxon>
    </lineage>
</organism>
<dbReference type="InterPro" id="IPR023940">
    <property type="entry name" value="DHDPR_bac"/>
</dbReference>
<dbReference type="InterPro" id="IPR000846">
    <property type="entry name" value="DapB_N"/>
</dbReference>
<protein>
    <recommendedName>
        <fullName evidence="10 13">4-hydroxy-tetrahydrodipicolinate reductase</fullName>
        <shortName evidence="13">HTPA reductase</shortName>
        <ecNumber evidence="10 13">1.17.1.8</ecNumber>
    </recommendedName>
</protein>
<dbReference type="Pfam" id="PF01113">
    <property type="entry name" value="DapB_N"/>
    <property type="match status" value="1"/>
</dbReference>
<feature type="binding site" evidence="13">
    <location>
        <begin position="140"/>
        <end position="141"/>
    </location>
    <ligand>
        <name>(S)-2,3,4,5-tetrahydrodipicolinate</name>
        <dbReference type="ChEBI" id="CHEBI:16845"/>
    </ligand>
</feature>
<keyword evidence="7 13" id="KW-0520">NAD</keyword>
<comment type="catalytic activity">
    <reaction evidence="11 13">
        <text>(S)-2,3,4,5-tetrahydrodipicolinate + NADP(+) + H2O = (2S,4S)-4-hydroxy-2,3,4,5-tetrahydrodipicolinate + NADPH + H(+)</text>
        <dbReference type="Rhea" id="RHEA:35331"/>
        <dbReference type="ChEBI" id="CHEBI:15377"/>
        <dbReference type="ChEBI" id="CHEBI:15378"/>
        <dbReference type="ChEBI" id="CHEBI:16845"/>
        <dbReference type="ChEBI" id="CHEBI:57783"/>
        <dbReference type="ChEBI" id="CHEBI:58349"/>
        <dbReference type="ChEBI" id="CHEBI:67139"/>
        <dbReference type="EC" id="1.17.1.8"/>
    </reaction>
</comment>
<keyword evidence="6 13" id="KW-0560">Oxidoreductase</keyword>
<evidence type="ECO:0000313" key="16">
    <source>
        <dbReference type="EMBL" id="MBZ7986603.1"/>
    </source>
</evidence>
<reference evidence="16 17" key="1">
    <citation type="submission" date="2020-07" db="EMBL/GenBank/DDBJ databases">
        <title>Transfer of Campylobacter canadensis to the novel genus Avispirillum gen. nov., that also includes two novel species recovered from migratory waterfowl: Avispirillum anseris sp. nov. and Avispirillum brantae sp. nov.</title>
        <authorList>
            <person name="Miller W.G."/>
            <person name="Chapman M.H."/>
            <person name="Yee E."/>
            <person name="Inglis G.D."/>
        </authorList>
    </citation>
    <scope>NUCLEOTIDE SEQUENCE [LARGE SCALE GENOMIC DNA]</scope>
    <source>
        <strain evidence="16 17">L283</strain>
    </source>
</reference>
<evidence type="ECO:0000256" key="12">
    <source>
        <dbReference type="ARBA" id="ARBA00049396"/>
    </source>
</evidence>
<name>A0ABS7WPB0_9BACT</name>
<comment type="caution">
    <text evidence="13">Lacks conserved residue(s) required for the propagation of feature annotation.</text>
</comment>
<feature type="binding site" evidence="13">
    <location>
        <begin position="76"/>
        <end position="78"/>
    </location>
    <ligand>
        <name>NAD(+)</name>
        <dbReference type="ChEBI" id="CHEBI:57540"/>
    </ligand>
</feature>
<evidence type="ECO:0000256" key="10">
    <source>
        <dbReference type="ARBA" id="ARBA00038983"/>
    </source>
</evidence>
<keyword evidence="4 13" id="KW-0521">NADP</keyword>
<keyword evidence="8 13" id="KW-0457">Lysine biosynthesis</keyword>
<evidence type="ECO:0000256" key="6">
    <source>
        <dbReference type="ARBA" id="ARBA00023002"/>
    </source>
</evidence>
<sequence length="244" mass="27202">MKLAIYGASGKMGKELVALAKNDEKINLIYEFTSKNNNFDKLFQADLIIDFSTPVASKQLLMKASLLEKKPILLVGTTGLNEEYFELAKNYNASFFYSSNTSLGVALLNELVKKAATMLKDFDVEILEMHHNQKVDAPSGTALTLANTAKTYLSKARNEQVNLVFNRTEKRNKNEIGMASLRGGNVAGYHNVGFYSNDESVQLIHNANSRAIFAIGAIKIAKWLINQKTAHYTMGDFVNYLMQK</sequence>
<accession>A0ABS7WPB0</accession>
<evidence type="ECO:0000313" key="17">
    <source>
        <dbReference type="Proteomes" id="UP000786183"/>
    </source>
</evidence>
<dbReference type="HAMAP" id="MF_00102">
    <property type="entry name" value="DapB"/>
    <property type="match status" value="1"/>
</dbReference>
<feature type="binding site" evidence="13">
    <location>
        <position position="35"/>
    </location>
    <ligand>
        <name>NADP(+)</name>
        <dbReference type="ChEBI" id="CHEBI:58349"/>
    </ligand>
</feature>
<keyword evidence="5 13" id="KW-0220">Diaminopimelate biosynthesis</keyword>
<feature type="binding site" evidence="13">
    <location>
        <begin position="98"/>
        <end position="101"/>
    </location>
    <ligand>
        <name>NAD(+)</name>
        <dbReference type="ChEBI" id="CHEBI:57540"/>
    </ligand>
</feature>
<dbReference type="PIRSF" id="PIRSF000161">
    <property type="entry name" value="DHPR"/>
    <property type="match status" value="1"/>
</dbReference>
<dbReference type="EC" id="1.17.1.8" evidence="10 13"/>
<dbReference type="RefSeq" id="WP_224325078.1">
    <property type="nucleotide sequence ID" value="NZ_JACGBB010000001.1"/>
</dbReference>
<feature type="binding site" evidence="13">
    <location>
        <position position="131"/>
    </location>
    <ligand>
        <name>(S)-2,3,4,5-tetrahydrodipicolinate</name>
        <dbReference type="ChEBI" id="CHEBI:16845"/>
    </ligand>
</feature>
<dbReference type="InterPro" id="IPR022664">
    <property type="entry name" value="DapB_N_CS"/>
</dbReference>
<evidence type="ECO:0000259" key="14">
    <source>
        <dbReference type="Pfam" id="PF01113"/>
    </source>
</evidence>
<feature type="active site" description="Proton donor" evidence="13">
    <location>
        <position position="134"/>
    </location>
</feature>
<evidence type="ECO:0000256" key="4">
    <source>
        <dbReference type="ARBA" id="ARBA00022857"/>
    </source>
</evidence>
<comment type="similarity">
    <text evidence="1 13">Belongs to the DapB family.</text>
</comment>
<dbReference type="PROSITE" id="PS01298">
    <property type="entry name" value="DAPB"/>
    <property type="match status" value="1"/>
</dbReference>
<comment type="pathway">
    <text evidence="9 13">Amino-acid biosynthesis; L-lysine biosynthesis via DAP pathway; (S)-tetrahydrodipicolinate from L-aspartate: step 4/4.</text>
</comment>
<comment type="caution">
    <text evidence="13">Was originally thought to be a dihydrodipicolinate reductase (DHDPR), catalyzing the conversion of dihydrodipicolinate to tetrahydrodipicolinate. However, it was shown in E.coli that the substrate of the enzymatic reaction is not dihydrodipicolinate (DHDP) but in fact (2S,4S)-4-hydroxy-2,3,4,5-tetrahydrodipicolinic acid (HTPA), the product released by the DapA-catalyzed reaction.</text>
</comment>
<proteinExistence type="inferred from homology"/>
<dbReference type="InterPro" id="IPR022663">
    <property type="entry name" value="DapB_C"/>
</dbReference>
<evidence type="ECO:0000256" key="3">
    <source>
        <dbReference type="ARBA" id="ARBA00022605"/>
    </source>
</evidence>
<dbReference type="GO" id="GO:0008839">
    <property type="term" value="F:4-hydroxy-tetrahydrodipicolinate reductase"/>
    <property type="evidence" value="ECO:0007669"/>
    <property type="project" value="UniProtKB-EC"/>
</dbReference>
<feature type="binding site" evidence="13">
    <location>
        <begin position="7"/>
        <end position="12"/>
    </location>
    <ligand>
        <name>NAD(+)</name>
        <dbReference type="ChEBI" id="CHEBI:57540"/>
    </ligand>
</feature>
<comment type="subunit">
    <text evidence="13">Homotetramer.</text>
</comment>
<comment type="function">
    <text evidence="13">Catalyzes the conversion of 4-hydroxy-tetrahydrodipicolinate (HTPA) to tetrahydrodipicolinate.</text>
</comment>
<feature type="active site" description="Proton donor/acceptor" evidence="13">
    <location>
        <position position="130"/>
    </location>
</feature>
<evidence type="ECO:0000256" key="13">
    <source>
        <dbReference type="HAMAP-Rule" id="MF_00102"/>
    </source>
</evidence>
<dbReference type="PANTHER" id="PTHR20836:SF0">
    <property type="entry name" value="4-HYDROXY-TETRAHYDRODIPICOLINATE REDUCTASE 1, CHLOROPLASTIC-RELATED"/>
    <property type="match status" value="1"/>
</dbReference>
<dbReference type="Gene3D" id="3.40.50.720">
    <property type="entry name" value="NAD(P)-binding Rossmann-like Domain"/>
    <property type="match status" value="1"/>
</dbReference>
<dbReference type="EMBL" id="JACGBB010000001">
    <property type="protein sequence ID" value="MBZ7986603.1"/>
    <property type="molecule type" value="Genomic_DNA"/>
</dbReference>
<evidence type="ECO:0000256" key="11">
    <source>
        <dbReference type="ARBA" id="ARBA00049080"/>
    </source>
</evidence>
<evidence type="ECO:0000259" key="15">
    <source>
        <dbReference type="Pfam" id="PF05173"/>
    </source>
</evidence>
<dbReference type="Proteomes" id="UP000786183">
    <property type="component" value="Unassembled WGS sequence"/>
</dbReference>
<keyword evidence="2 13" id="KW-0963">Cytoplasm</keyword>
<evidence type="ECO:0000256" key="9">
    <source>
        <dbReference type="ARBA" id="ARBA00037922"/>
    </source>
</evidence>
<dbReference type="Gene3D" id="3.30.360.10">
    <property type="entry name" value="Dihydrodipicolinate Reductase, domain 2"/>
    <property type="match status" value="1"/>
</dbReference>
<gene>
    <name evidence="13" type="primary">dapB</name>
    <name evidence="16" type="ORF">AVCANL283_00555</name>
</gene>
<dbReference type="SUPFAM" id="SSF55347">
    <property type="entry name" value="Glyceraldehyde-3-phosphate dehydrogenase-like, C-terminal domain"/>
    <property type="match status" value="1"/>
</dbReference>
<comment type="caution">
    <text evidence="16">The sequence shown here is derived from an EMBL/GenBank/DDBJ whole genome shotgun (WGS) entry which is preliminary data.</text>
</comment>
<dbReference type="SUPFAM" id="SSF51735">
    <property type="entry name" value="NAD(P)-binding Rossmann-fold domains"/>
    <property type="match status" value="1"/>
</dbReference>
<feature type="domain" description="Dihydrodipicolinate reductase N-terminal" evidence="14">
    <location>
        <begin position="1"/>
        <end position="92"/>
    </location>
</feature>
<evidence type="ECO:0000256" key="1">
    <source>
        <dbReference type="ARBA" id="ARBA00006642"/>
    </source>
</evidence>
<evidence type="ECO:0000256" key="5">
    <source>
        <dbReference type="ARBA" id="ARBA00022915"/>
    </source>
</evidence>
<keyword evidence="3 13" id="KW-0028">Amino-acid biosynthesis</keyword>